<reference evidence="3 4" key="1">
    <citation type="journal article" date="2011" name="J. Bacteriol.">
        <title>Genome sequence of strain IMCC3088, a proteorhodopsin-containing marine bacterium belonging to the OM60/NOR5 clade.</title>
        <authorList>
            <person name="Jang Y."/>
            <person name="Oh H.M."/>
            <person name="Kang I."/>
            <person name="Lee K."/>
            <person name="Yang S.J."/>
            <person name="Cho J.C."/>
        </authorList>
    </citation>
    <scope>NUCLEOTIDE SEQUENCE [LARGE SCALE GENOMIC DNA]</scope>
    <source>
        <strain evidence="3 4">IMCC3088</strain>
    </source>
</reference>
<evidence type="ECO:0000313" key="3">
    <source>
        <dbReference type="EMBL" id="EGG30408.1"/>
    </source>
</evidence>
<comment type="caution">
    <text evidence="3">The sequence shown here is derived from an EMBL/GenBank/DDBJ whole genome shotgun (WGS) entry which is preliminary data.</text>
</comment>
<gene>
    <name evidence="3" type="ORF">IMCC3088_547</name>
</gene>
<dbReference type="Gene3D" id="1.10.287.470">
    <property type="entry name" value="Helix hairpin bin"/>
    <property type="match status" value="1"/>
</dbReference>
<dbReference type="RefSeq" id="WP_009574948.1">
    <property type="nucleotide sequence ID" value="NZ_AEIG01000015.1"/>
</dbReference>
<dbReference type="Gene3D" id="2.40.420.20">
    <property type="match status" value="1"/>
</dbReference>
<evidence type="ECO:0000256" key="1">
    <source>
        <dbReference type="ARBA" id="ARBA00009477"/>
    </source>
</evidence>
<dbReference type="eggNOG" id="COG0845">
    <property type="taxonomic scope" value="Bacteria"/>
</dbReference>
<evidence type="ECO:0000313" key="4">
    <source>
        <dbReference type="Proteomes" id="UP000005615"/>
    </source>
</evidence>
<name>F3KZV4_9GAMM</name>
<accession>F3KZV4</accession>
<keyword evidence="4" id="KW-1185">Reference proteome</keyword>
<dbReference type="SUPFAM" id="SSF111369">
    <property type="entry name" value="HlyD-like secretion proteins"/>
    <property type="match status" value="1"/>
</dbReference>
<organism evidence="3 4">
    <name type="scientific">Aequoribacter fuscus</name>
    <dbReference type="NCBI Taxonomy" id="2518989"/>
    <lineage>
        <taxon>Bacteria</taxon>
        <taxon>Pseudomonadati</taxon>
        <taxon>Pseudomonadota</taxon>
        <taxon>Gammaproteobacteria</taxon>
        <taxon>Cellvibrionales</taxon>
        <taxon>Halieaceae</taxon>
        <taxon>Aequoribacter</taxon>
    </lineage>
</organism>
<dbReference type="STRING" id="2518989.IMCC3088_547"/>
<dbReference type="PANTHER" id="PTHR30469">
    <property type="entry name" value="MULTIDRUG RESISTANCE PROTEIN MDTA"/>
    <property type="match status" value="1"/>
</dbReference>
<dbReference type="NCBIfam" id="TIGR01730">
    <property type="entry name" value="RND_mfp"/>
    <property type="match status" value="1"/>
</dbReference>
<proteinExistence type="inferred from homology"/>
<sequence>MLKKWLKRLAPILIIAVAFAIFATLQANKPMPEKKEAQARVLQVYTTPAALESTFFDVYAQGEVKARTAINLAAQVGGRVEWVSNQFIPGGFVRAGEPILRLEAIDYQLALNQAEASLANATVLLEKAEADADVARKQLVGVKNPSPLALKIPQVKEAKASVKAAQASVERARLNLERTTVSLPYDARITGVNVQVGQVIAAGQALAAAFSIDEVMVRLALKQEALGSLGLPIGFVAEANNEPSVTFSTEIAGTGYQWTGKLTHIEANIDQATRMVHATATLKNPYDKANTSKGMPMAVGLYVDAHIQGRQVDQMITIPRSALRPGNRVFIIENDTLQVADVTVAHSNEEKAYISQGLVAGAQIITSPIRNPIAGMAITSIKPGVPAESESAE</sequence>
<protein>
    <submittedName>
        <fullName evidence="3">HlyD family secretion protein</fullName>
    </submittedName>
</protein>
<dbReference type="PANTHER" id="PTHR30469:SF12">
    <property type="entry name" value="MULTIDRUG RESISTANCE PROTEIN MDTA"/>
    <property type="match status" value="1"/>
</dbReference>
<dbReference type="InterPro" id="IPR006143">
    <property type="entry name" value="RND_pump_MFP"/>
</dbReference>
<dbReference type="Gene3D" id="2.40.30.170">
    <property type="match status" value="1"/>
</dbReference>
<dbReference type="GO" id="GO:0015562">
    <property type="term" value="F:efflux transmembrane transporter activity"/>
    <property type="evidence" value="ECO:0007669"/>
    <property type="project" value="TreeGrafter"/>
</dbReference>
<dbReference type="Gene3D" id="2.40.50.100">
    <property type="match status" value="1"/>
</dbReference>
<feature type="coiled-coil region" evidence="2">
    <location>
        <begin position="111"/>
        <end position="175"/>
    </location>
</feature>
<comment type="similarity">
    <text evidence="1">Belongs to the membrane fusion protein (MFP) (TC 8.A.1) family.</text>
</comment>
<dbReference type="EMBL" id="AEIG01000015">
    <property type="protein sequence ID" value="EGG30408.1"/>
    <property type="molecule type" value="Genomic_DNA"/>
</dbReference>
<evidence type="ECO:0000256" key="2">
    <source>
        <dbReference type="SAM" id="Coils"/>
    </source>
</evidence>
<dbReference type="OrthoDB" id="5730196at2"/>
<keyword evidence="2" id="KW-0175">Coiled coil</keyword>
<dbReference type="GO" id="GO:1990281">
    <property type="term" value="C:efflux pump complex"/>
    <property type="evidence" value="ECO:0007669"/>
    <property type="project" value="TreeGrafter"/>
</dbReference>
<dbReference type="Proteomes" id="UP000005615">
    <property type="component" value="Unassembled WGS sequence"/>
</dbReference>
<dbReference type="AlphaFoldDB" id="F3KZV4"/>